<protein>
    <recommendedName>
        <fullName evidence="5">CxC6 like cysteine cluster associated with KDZ domain-containing protein</fullName>
    </recommendedName>
</protein>
<evidence type="ECO:0008006" key="5">
    <source>
        <dbReference type="Google" id="ProtNLM"/>
    </source>
</evidence>
<keyword evidence="4" id="KW-1185">Reference proteome</keyword>
<proteinExistence type="predicted"/>
<feature type="domain" description="CxC5 like cysteine cluster associated with KDZ" evidence="1">
    <location>
        <begin position="3"/>
        <end position="41"/>
    </location>
</feature>
<feature type="domain" description="CxC6 like cysteine cluster associated with KDZ" evidence="2">
    <location>
        <begin position="135"/>
        <end position="175"/>
    </location>
</feature>
<gene>
    <name evidence="3" type="ORF">BT96DRAFT_820517</name>
</gene>
<evidence type="ECO:0000313" key="4">
    <source>
        <dbReference type="Proteomes" id="UP000799118"/>
    </source>
</evidence>
<dbReference type="InterPro" id="IPR040898">
    <property type="entry name" value="CxC6"/>
</dbReference>
<evidence type="ECO:0000259" key="2">
    <source>
        <dbReference type="Pfam" id="PF18721"/>
    </source>
</evidence>
<feature type="non-terminal residue" evidence="3">
    <location>
        <position position="1"/>
    </location>
</feature>
<dbReference type="Pfam" id="PF18721">
    <property type="entry name" value="CxC6"/>
    <property type="match status" value="1"/>
</dbReference>
<evidence type="ECO:0000313" key="3">
    <source>
        <dbReference type="EMBL" id="KAE9399583.1"/>
    </source>
</evidence>
<name>A0A6A4HNJ9_9AGAR</name>
<dbReference type="Proteomes" id="UP000799118">
    <property type="component" value="Unassembled WGS sequence"/>
</dbReference>
<dbReference type="OrthoDB" id="2501483at2759"/>
<reference evidence="3" key="1">
    <citation type="journal article" date="2019" name="Environ. Microbiol.">
        <title>Fungal ecological strategies reflected in gene transcription - a case study of two litter decomposers.</title>
        <authorList>
            <person name="Barbi F."/>
            <person name="Kohler A."/>
            <person name="Barry K."/>
            <person name="Baskaran P."/>
            <person name="Daum C."/>
            <person name="Fauchery L."/>
            <person name="Ihrmark K."/>
            <person name="Kuo A."/>
            <person name="LaButti K."/>
            <person name="Lipzen A."/>
            <person name="Morin E."/>
            <person name="Grigoriev I.V."/>
            <person name="Henrissat B."/>
            <person name="Lindahl B."/>
            <person name="Martin F."/>
        </authorList>
    </citation>
    <scope>NUCLEOTIDE SEQUENCE</scope>
    <source>
        <strain evidence="3">JB14</strain>
    </source>
</reference>
<organism evidence="3 4">
    <name type="scientific">Gymnopus androsaceus JB14</name>
    <dbReference type="NCBI Taxonomy" id="1447944"/>
    <lineage>
        <taxon>Eukaryota</taxon>
        <taxon>Fungi</taxon>
        <taxon>Dikarya</taxon>
        <taxon>Basidiomycota</taxon>
        <taxon>Agaricomycotina</taxon>
        <taxon>Agaricomycetes</taxon>
        <taxon>Agaricomycetidae</taxon>
        <taxon>Agaricales</taxon>
        <taxon>Marasmiineae</taxon>
        <taxon>Omphalotaceae</taxon>
        <taxon>Gymnopus</taxon>
    </lineage>
</organism>
<accession>A0A6A4HNJ9</accession>
<evidence type="ECO:0000259" key="1">
    <source>
        <dbReference type="Pfam" id="PF18718"/>
    </source>
</evidence>
<dbReference type="AlphaFoldDB" id="A0A6A4HNJ9"/>
<dbReference type="Pfam" id="PF18718">
    <property type="entry name" value="CxC5"/>
    <property type="match status" value="1"/>
</dbReference>
<dbReference type="EMBL" id="ML769468">
    <property type="protein sequence ID" value="KAE9399583.1"/>
    <property type="molecule type" value="Genomic_DNA"/>
</dbReference>
<dbReference type="InterPro" id="IPR041539">
    <property type="entry name" value="CxC5"/>
</dbReference>
<sequence length="185" mass="21157">ELPDVIQVATHHFVETKLAFTWWNSMLYGWTSASNCVKIYLGSLMDPVSLPLGWMVDVSLRTEYVYDSFKILLLLEYHIMHGSHLCVSQTINQSVCFEEEMEYFNNGIRQYGQPEVDHRCDKCIEYLVYKVFTVVCDGVTVGRPCCGVPHCQGKLCSTKDAFCTEHANKASLCHATIRVTFLNRK</sequence>